<comment type="caution">
    <text evidence="11">The sequence shown here is derived from an EMBL/GenBank/DDBJ whole genome shotgun (WGS) entry which is preliminary data.</text>
</comment>
<dbReference type="InterPro" id="IPR027463">
    <property type="entry name" value="AcrB_DN_DC_subdom"/>
</dbReference>
<evidence type="ECO:0000256" key="9">
    <source>
        <dbReference type="SAM" id="Phobius"/>
    </source>
</evidence>
<evidence type="ECO:0000259" key="10">
    <source>
        <dbReference type="PROSITE" id="PS50156"/>
    </source>
</evidence>
<name>A0A9D1GE84_9BACT</name>
<dbReference type="NCBIfam" id="NF000282">
    <property type="entry name" value="RND_permease_1"/>
    <property type="match status" value="1"/>
</dbReference>
<dbReference type="SUPFAM" id="SSF82866">
    <property type="entry name" value="Multidrug efflux transporter AcrB transmembrane domain"/>
    <property type="match status" value="2"/>
</dbReference>
<feature type="transmembrane region" description="Helical" evidence="9">
    <location>
        <begin position="926"/>
        <end position="946"/>
    </location>
</feature>
<dbReference type="SUPFAM" id="SSF82714">
    <property type="entry name" value="Multidrug efflux transporter AcrB TolC docking domain, DN and DC subdomains"/>
    <property type="match status" value="2"/>
</dbReference>
<dbReference type="GO" id="GO:0005886">
    <property type="term" value="C:plasma membrane"/>
    <property type="evidence" value="ECO:0007669"/>
    <property type="project" value="UniProtKB-SubCell"/>
</dbReference>
<keyword evidence="6 9" id="KW-0812">Transmembrane</keyword>
<dbReference type="Proteomes" id="UP000886722">
    <property type="component" value="Unassembled WGS sequence"/>
</dbReference>
<dbReference type="NCBIfam" id="TIGR00915">
    <property type="entry name" value="2A0602"/>
    <property type="match status" value="1"/>
</dbReference>
<evidence type="ECO:0000256" key="3">
    <source>
        <dbReference type="ARBA" id="ARBA00022448"/>
    </source>
</evidence>
<comment type="similarity">
    <text evidence="2">Belongs to the resistance-nodulation-cell division (RND) (TC 2.A.6) family.</text>
</comment>
<evidence type="ECO:0000256" key="6">
    <source>
        <dbReference type="ARBA" id="ARBA00022692"/>
    </source>
</evidence>
<evidence type="ECO:0000313" key="12">
    <source>
        <dbReference type="Proteomes" id="UP000886722"/>
    </source>
</evidence>
<feature type="transmembrane region" description="Helical" evidence="9">
    <location>
        <begin position="368"/>
        <end position="388"/>
    </location>
</feature>
<feature type="transmembrane region" description="Helical" evidence="9">
    <location>
        <begin position="394"/>
        <end position="415"/>
    </location>
</feature>
<feature type="transmembrane region" description="Helical" evidence="9">
    <location>
        <begin position="436"/>
        <end position="460"/>
    </location>
</feature>
<feature type="transmembrane region" description="Helical" evidence="9">
    <location>
        <begin position="342"/>
        <end position="361"/>
    </location>
</feature>
<dbReference type="AlphaFoldDB" id="A0A9D1GE84"/>
<accession>A0A9D1GE84</accession>
<keyword evidence="7 9" id="KW-1133">Transmembrane helix</keyword>
<dbReference type="GO" id="GO:0015562">
    <property type="term" value="F:efflux transmembrane transporter activity"/>
    <property type="evidence" value="ECO:0007669"/>
    <property type="project" value="InterPro"/>
</dbReference>
<dbReference type="Gene3D" id="1.20.1640.10">
    <property type="entry name" value="Multidrug efflux transporter AcrB transmembrane domain"/>
    <property type="match status" value="2"/>
</dbReference>
<reference evidence="11" key="2">
    <citation type="journal article" date="2021" name="PeerJ">
        <title>Extensive microbial diversity within the chicken gut microbiome revealed by metagenomics and culture.</title>
        <authorList>
            <person name="Gilroy R."/>
            <person name="Ravi A."/>
            <person name="Getino M."/>
            <person name="Pursley I."/>
            <person name="Horton D.L."/>
            <person name="Alikhan N.F."/>
            <person name="Baker D."/>
            <person name="Gharbi K."/>
            <person name="Hall N."/>
            <person name="Watson M."/>
            <person name="Adriaenssens E.M."/>
            <person name="Foster-Nyarko E."/>
            <person name="Jarju S."/>
            <person name="Secka A."/>
            <person name="Antonio M."/>
            <person name="Oren A."/>
            <person name="Chaudhuri R.R."/>
            <person name="La Ragione R."/>
            <person name="Hildebrand F."/>
            <person name="Pallen M.J."/>
        </authorList>
    </citation>
    <scope>NUCLEOTIDE SEQUENCE</scope>
    <source>
        <strain evidence="11">21143</strain>
    </source>
</reference>
<dbReference type="SUPFAM" id="SSF82693">
    <property type="entry name" value="Multidrug efflux transporter AcrB pore domain, PN1, PN2, PC1 and PC2 subdomains"/>
    <property type="match status" value="4"/>
</dbReference>
<dbReference type="PROSITE" id="PS50156">
    <property type="entry name" value="SSD"/>
    <property type="match status" value="1"/>
</dbReference>
<dbReference type="PRINTS" id="PR00702">
    <property type="entry name" value="ACRIFLAVINRP"/>
</dbReference>
<feature type="domain" description="SSD" evidence="10">
    <location>
        <begin position="372"/>
        <end position="497"/>
    </location>
</feature>
<dbReference type="GO" id="GO:0042910">
    <property type="term" value="F:xenobiotic transmembrane transporter activity"/>
    <property type="evidence" value="ECO:0007669"/>
    <property type="project" value="TreeGrafter"/>
</dbReference>
<dbReference type="InterPro" id="IPR001036">
    <property type="entry name" value="Acrflvin-R"/>
</dbReference>
<dbReference type="Gene3D" id="3.30.70.1440">
    <property type="entry name" value="Multidrug efflux transporter AcrB pore domain"/>
    <property type="match status" value="1"/>
</dbReference>
<keyword evidence="3" id="KW-0813">Transport</keyword>
<organism evidence="11 12">
    <name type="scientific">Candidatus Caccoplasma intestinavium</name>
    <dbReference type="NCBI Taxonomy" id="2840716"/>
    <lineage>
        <taxon>Bacteria</taxon>
        <taxon>Pseudomonadati</taxon>
        <taxon>Bacteroidota</taxon>
        <taxon>Bacteroidia</taxon>
        <taxon>Bacteroidales</taxon>
        <taxon>Bacteroidaceae</taxon>
        <taxon>Bacteroidaceae incertae sedis</taxon>
        <taxon>Candidatus Caccoplasma</taxon>
    </lineage>
</organism>
<gene>
    <name evidence="11" type="ORF">IAD06_03895</name>
</gene>
<dbReference type="InterPro" id="IPR004764">
    <property type="entry name" value="MdtF-like"/>
</dbReference>
<evidence type="ECO:0000256" key="2">
    <source>
        <dbReference type="ARBA" id="ARBA00010942"/>
    </source>
</evidence>
<keyword evidence="5" id="KW-0997">Cell inner membrane</keyword>
<dbReference type="Gene3D" id="3.30.70.1430">
    <property type="entry name" value="Multidrug efflux transporter AcrB pore domain"/>
    <property type="match status" value="2"/>
</dbReference>
<evidence type="ECO:0000256" key="4">
    <source>
        <dbReference type="ARBA" id="ARBA00022475"/>
    </source>
</evidence>
<reference evidence="11" key="1">
    <citation type="submission" date="2020-10" db="EMBL/GenBank/DDBJ databases">
        <authorList>
            <person name="Gilroy R."/>
        </authorList>
    </citation>
    <scope>NUCLEOTIDE SEQUENCE</scope>
    <source>
        <strain evidence="11">21143</strain>
    </source>
</reference>
<feature type="transmembrane region" description="Helical" evidence="9">
    <location>
        <begin position="971"/>
        <end position="991"/>
    </location>
</feature>
<feature type="transmembrane region" description="Helical" evidence="9">
    <location>
        <begin position="997"/>
        <end position="1024"/>
    </location>
</feature>
<comment type="subcellular location">
    <subcellularLocation>
        <location evidence="1">Cell inner membrane</location>
        <topology evidence="1">Multi-pass membrane protein</topology>
    </subcellularLocation>
</comment>
<keyword evidence="8 9" id="KW-0472">Membrane</keyword>
<protein>
    <submittedName>
        <fullName evidence="11">Multidrug efflux RND transporter permease subunit</fullName>
    </submittedName>
</protein>
<evidence type="ECO:0000256" key="7">
    <source>
        <dbReference type="ARBA" id="ARBA00022989"/>
    </source>
</evidence>
<dbReference type="GO" id="GO:0009636">
    <property type="term" value="P:response to toxic substance"/>
    <property type="evidence" value="ECO:0007669"/>
    <property type="project" value="UniProtKB-ARBA"/>
</dbReference>
<dbReference type="Gene3D" id="3.30.70.1320">
    <property type="entry name" value="Multidrug efflux transporter AcrB pore domain like"/>
    <property type="match status" value="1"/>
</dbReference>
<sequence>MFSKFFINRPIFATVLAILMVLAGVVSLEVLPVAQFPDITPPTVQVSAVYPGASAETVARTVGTVIEEQVNGVDGMIYMSSTSSSSGAYTLTVTFEVGTDIDMATVLVQNRVAIAEGNLPEAVVTQGITTRKQSTDIVLLLSLESDSALYSGLYLSNYAQLNFTDALSRLPGVGSVTVFGAGRYSMRVWLDPELMRIRGVTPTDVFSAIQAQNVEVSAGTIGSEPLDSRTDFQFTLTARGLLTTVEDFGNLVVRVLPGGNYLRLRDIARIDLGSQTYDVVSTQNGKPSASIAVYQSPGSNALSVSKQVRAEMEKLAENLPTGVRYEVVLDTTDFVSASIDEVLVTFVETTLLVILVILLFLQNWRAVIIPSLTIPVSLICTFAVMHLFGFSVNMLTLFGLVLAIAIVVDDAIVVVENSTRLLDTGKYSSREAVEQAMGEITGPVVGVVLVLMAVFIPTAFVGGITGELYKQFALTIAAATFFSGFNSLTLTPALCALFLRPSSGKKFIFYRNFNKGYDRLVSVYVSVITRSIRRPIFTTVVFLLLSTAAIVLFLRWPTSFIPDEDQGYFIVSVQLPQASGLQRTEEVTARVGKLLGEYPEVVSCTGINGYSVMEGGELSNAATLFVVLQNWELRKGKGKSAFDIIDDFNVRAQKIEEAVVYAVNPPSISGLGVSGGLALELQDIRNLGTTELENAVDALLMGVRDIPELATVNSSFQGNSPQYFLNVDRDKAKMQGLKIDDIFTTLSLYLGSAYVNDFVDFGRIFQVKIGAQSDSRARIDDVLRLSVRNASGDMVPFSSFVTIEEQQGLATISRYNMYSAAALTAVTAEGYSSQQGIDAVEQLVGRLLGNNFGYEWTGTTYQETQAGTSVSLIFILALFVVWLVLSAQYESWTSPIAVILGLPFAILGAVLGCFLMGLSISVYSQVGIVLLIALSAKNAILIVEFARDYRAQGEPVDQAAIEAGRVRLRPILMTSLAFVLGVMPLLFASGAGAESRIALGTAVVFGMAVNMILGTLFIPHFYCLMQRLEERFTRNKLSQSMSPKKGTAV</sequence>
<feature type="transmembrane region" description="Helical" evidence="9">
    <location>
        <begin position="536"/>
        <end position="556"/>
    </location>
</feature>
<proteinExistence type="inferred from homology"/>
<feature type="transmembrane region" description="Helical" evidence="9">
    <location>
        <begin position="866"/>
        <end position="885"/>
    </location>
</feature>
<evidence type="ECO:0000256" key="1">
    <source>
        <dbReference type="ARBA" id="ARBA00004429"/>
    </source>
</evidence>
<dbReference type="FunFam" id="1.20.1640.10:FF:000001">
    <property type="entry name" value="Efflux pump membrane transporter"/>
    <property type="match status" value="1"/>
</dbReference>
<evidence type="ECO:0000313" key="11">
    <source>
        <dbReference type="EMBL" id="HIT39166.1"/>
    </source>
</evidence>
<dbReference type="FunFam" id="3.30.70.1430:FF:000001">
    <property type="entry name" value="Efflux pump membrane transporter"/>
    <property type="match status" value="1"/>
</dbReference>
<dbReference type="PANTHER" id="PTHR32063">
    <property type="match status" value="1"/>
</dbReference>
<dbReference type="InterPro" id="IPR000731">
    <property type="entry name" value="SSD"/>
</dbReference>
<feature type="transmembrane region" description="Helical" evidence="9">
    <location>
        <begin position="897"/>
        <end position="920"/>
    </location>
</feature>
<dbReference type="Gene3D" id="3.30.2090.10">
    <property type="entry name" value="Multidrug efflux transporter AcrB TolC docking domain, DN and DC subdomains"/>
    <property type="match status" value="2"/>
</dbReference>
<dbReference type="EMBL" id="DVKT01000032">
    <property type="protein sequence ID" value="HIT39166.1"/>
    <property type="molecule type" value="Genomic_DNA"/>
</dbReference>
<evidence type="ECO:0000256" key="8">
    <source>
        <dbReference type="ARBA" id="ARBA00023136"/>
    </source>
</evidence>
<evidence type="ECO:0000256" key="5">
    <source>
        <dbReference type="ARBA" id="ARBA00022519"/>
    </source>
</evidence>
<keyword evidence="4" id="KW-1003">Cell membrane</keyword>
<feature type="transmembrane region" description="Helical" evidence="9">
    <location>
        <begin position="472"/>
        <end position="499"/>
    </location>
</feature>
<dbReference type="Pfam" id="PF00873">
    <property type="entry name" value="ACR_tran"/>
    <property type="match status" value="1"/>
</dbReference>
<dbReference type="PANTHER" id="PTHR32063:SF11">
    <property type="entry name" value="CATION OR DRUG EFFLUX SYSTEM PROTEIN"/>
    <property type="match status" value="1"/>
</dbReference>